<evidence type="ECO:0000256" key="4">
    <source>
        <dbReference type="ARBA" id="ARBA00022475"/>
    </source>
</evidence>
<accession>A0ABY7UQ27</accession>
<name>A0ABY7UQ27_9RHOB</name>
<keyword evidence="6 12" id="KW-0812">Transmembrane</keyword>
<dbReference type="EMBL" id="CP117466">
    <property type="protein sequence ID" value="WDA12051.1"/>
    <property type="molecule type" value="Genomic_DNA"/>
</dbReference>
<feature type="transmembrane region" description="Helical" evidence="12">
    <location>
        <begin position="94"/>
        <end position="117"/>
    </location>
</feature>
<keyword evidence="11 12" id="KW-0472">Membrane</keyword>
<evidence type="ECO:0000256" key="7">
    <source>
        <dbReference type="ARBA" id="ARBA00022723"/>
    </source>
</evidence>
<dbReference type="PANTHER" id="PTHR30365:SF14">
    <property type="entry name" value="CYTOCHROME BD MENAQUINOL OXIDASE SUBUNIT I-RELATED"/>
    <property type="match status" value="1"/>
</dbReference>
<feature type="transmembrane region" description="Helical" evidence="12">
    <location>
        <begin position="129"/>
        <end position="150"/>
    </location>
</feature>
<evidence type="ECO:0000256" key="6">
    <source>
        <dbReference type="ARBA" id="ARBA00022692"/>
    </source>
</evidence>
<feature type="transmembrane region" description="Helical" evidence="12">
    <location>
        <begin position="412"/>
        <end position="434"/>
    </location>
</feature>
<evidence type="ECO:0000256" key="2">
    <source>
        <dbReference type="ARBA" id="ARBA00009819"/>
    </source>
</evidence>
<evidence type="ECO:0000256" key="12">
    <source>
        <dbReference type="PIRNR" id="PIRNR006446"/>
    </source>
</evidence>
<gene>
    <name evidence="13" type="ORF">PRL19_12215</name>
</gene>
<feature type="transmembrane region" description="Helical" evidence="12">
    <location>
        <begin position="53"/>
        <end position="74"/>
    </location>
</feature>
<feature type="transmembrane region" description="Helical" evidence="12">
    <location>
        <begin position="358"/>
        <end position="380"/>
    </location>
</feature>
<dbReference type="InterPro" id="IPR002585">
    <property type="entry name" value="Cyt-d_ubiquinol_oxidase_su_1"/>
</dbReference>
<keyword evidence="7 12" id="KW-0479">Metal-binding</keyword>
<dbReference type="PANTHER" id="PTHR30365">
    <property type="entry name" value="CYTOCHROME D UBIQUINOL OXIDASE"/>
    <property type="match status" value="1"/>
</dbReference>
<sequence>MDPLILSRIQFAANISFHILFPTITIALGWVLLFFKLRFNRTGDEKWMDAYRFWVKVFALSFALGVVSGITMSFQFGTNWPGFMESVGNIAGPLLAYEVLTAFFLEAAFLGIMLFGFRRVPGWLHTTATFLVAFGTTLSAFWILVLNSWMHTPAGYEVIDGVVHAIDWMAIIFNPSLPYRLTHMLLASGLTVAFLIAGISALRWIWGDRGDEVRATLRFGATLGAVLIPLQIYAGDMHGLNTLEHQPAKVAAMEGNWETQGNVPLVLFALPDQEARENRMEIAIPNVASLILTHSLDGEVPGLNDFVAADGTPEHPPVAPVFFSFRIMVGMGMAMLALSWSALWFMRRGRGVEGLPRPWIYAFAAMGFSGWIATLAGWYVTEIGRQPWLVTGVLTTKEAVGPVTGGMVASSLVAYLLVYAVLMAAYLGTLTYLARRAARHDPLTPDLPTPDAGVRALQPAE</sequence>
<comment type="similarity">
    <text evidence="2 12">Belongs to the cytochrome ubiquinol oxidase subunit 1 family.</text>
</comment>
<organism evidence="13 14">
    <name type="scientific">Paracoccus marcusii</name>
    <dbReference type="NCBI Taxonomy" id="59779"/>
    <lineage>
        <taxon>Bacteria</taxon>
        <taxon>Pseudomonadati</taxon>
        <taxon>Pseudomonadota</taxon>
        <taxon>Alphaproteobacteria</taxon>
        <taxon>Rhodobacterales</taxon>
        <taxon>Paracoccaceae</taxon>
        <taxon>Paracoccus</taxon>
    </lineage>
</organism>
<dbReference type="Proteomes" id="UP001216899">
    <property type="component" value="Chromosome"/>
</dbReference>
<evidence type="ECO:0000256" key="11">
    <source>
        <dbReference type="ARBA" id="ARBA00023136"/>
    </source>
</evidence>
<evidence type="ECO:0000256" key="5">
    <source>
        <dbReference type="ARBA" id="ARBA00022617"/>
    </source>
</evidence>
<evidence type="ECO:0000313" key="14">
    <source>
        <dbReference type="Proteomes" id="UP001216899"/>
    </source>
</evidence>
<evidence type="ECO:0000256" key="10">
    <source>
        <dbReference type="ARBA" id="ARBA00023004"/>
    </source>
</evidence>
<keyword evidence="14" id="KW-1185">Reference proteome</keyword>
<keyword evidence="9 12" id="KW-1133">Transmembrane helix</keyword>
<evidence type="ECO:0000256" key="8">
    <source>
        <dbReference type="ARBA" id="ARBA00022982"/>
    </source>
</evidence>
<dbReference type="RefSeq" id="WP_273743133.1">
    <property type="nucleotide sequence ID" value="NZ_CP117466.1"/>
</dbReference>
<evidence type="ECO:0000256" key="9">
    <source>
        <dbReference type="ARBA" id="ARBA00022989"/>
    </source>
</evidence>
<dbReference type="Pfam" id="PF01654">
    <property type="entry name" value="Cyt_bd_oxida_I"/>
    <property type="match status" value="1"/>
</dbReference>
<feature type="transmembrane region" description="Helical" evidence="12">
    <location>
        <begin position="217"/>
        <end position="234"/>
    </location>
</feature>
<keyword evidence="3 12" id="KW-0813">Transport</keyword>
<evidence type="ECO:0000256" key="3">
    <source>
        <dbReference type="ARBA" id="ARBA00022448"/>
    </source>
</evidence>
<dbReference type="PIRSF" id="PIRSF006446">
    <property type="entry name" value="Cyt_quinol_oxidase_1"/>
    <property type="match status" value="1"/>
</dbReference>
<proteinExistence type="inferred from homology"/>
<protein>
    <submittedName>
        <fullName evidence="13">Cytochrome ubiquinol oxidase subunit I</fullName>
    </submittedName>
</protein>
<comment type="subcellular location">
    <subcellularLocation>
        <location evidence="12">Cell inner membrane</location>
    </subcellularLocation>
    <subcellularLocation>
        <location evidence="1">Cell membrane</location>
        <topology evidence="1">Multi-pass membrane protein</topology>
    </subcellularLocation>
</comment>
<keyword evidence="4 12" id="KW-1003">Cell membrane</keyword>
<feature type="transmembrane region" description="Helical" evidence="12">
    <location>
        <begin position="323"/>
        <end position="346"/>
    </location>
</feature>
<feature type="transmembrane region" description="Helical" evidence="12">
    <location>
        <begin position="12"/>
        <end position="33"/>
    </location>
</feature>
<feature type="transmembrane region" description="Helical" evidence="12">
    <location>
        <begin position="184"/>
        <end position="205"/>
    </location>
</feature>
<evidence type="ECO:0000256" key="1">
    <source>
        <dbReference type="ARBA" id="ARBA00004651"/>
    </source>
</evidence>
<reference evidence="13 14" key="1">
    <citation type="submission" date="2023-02" db="EMBL/GenBank/DDBJ databases">
        <title>Whole genome sequenc of Paracoccus marcusii MBLB0836.</title>
        <authorList>
            <person name="Seo M.-J."/>
            <person name="Cho E.-S."/>
            <person name="Hwang C.Y."/>
        </authorList>
    </citation>
    <scope>NUCLEOTIDE SEQUENCE [LARGE SCALE GENOMIC DNA]</scope>
    <source>
        <strain evidence="13 14">MBLB0836</strain>
    </source>
</reference>
<keyword evidence="5 12" id="KW-0349">Heme</keyword>
<keyword evidence="10 12" id="KW-0408">Iron</keyword>
<evidence type="ECO:0000313" key="13">
    <source>
        <dbReference type="EMBL" id="WDA12051.1"/>
    </source>
</evidence>
<keyword evidence="8 12" id="KW-0249">Electron transport</keyword>